<reference evidence="2" key="1">
    <citation type="journal article" date="2020" name="Stud. Mycol.">
        <title>101 Dothideomycetes genomes: a test case for predicting lifestyles and emergence of pathogens.</title>
        <authorList>
            <person name="Haridas S."/>
            <person name="Albert R."/>
            <person name="Binder M."/>
            <person name="Bloem J."/>
            <person name="Labutti K."/>
            <person name="Salamov A."/>
            <person name="Andreopoulos B."/>
            <person name="Baker S."/>
            <person name="Barry K."/>
            <person name="Bills G."/>
            <person name="Bluhm B."/>
            <person name="Cannon C."/>
            <person name="Castanera R."/>
            <person name="Culley D."/>
            <person name="Daum C."/>
            <person name="Ezra D."/>
            <person name="Gonzalez J."/>
            <person name="Henrissat B."/>
            <person name="Kuo A."/>
            <person name="Liang C."/>
            <person name="Lipzen A."/>
            <person name="Lutzoni F."/>
            <person name="Magnuson J."/>
            <person name="Mondo S."/>
            <person name="Nolan M."/>
            <person name="Ohm R."/>
            <person name="Pangilinan J."/>
            <person name="Park H.-J."/>
            <person name="Ramirez L."/>
            <person name="Alfaro M."/>
            <person name="Sun H."/>
            <person name="Tritt A."/>
            <person name="Yoshinaga Y."/>
            <person name="Zwiers L.-H."/>
            <person name="Turgeon B."/>
            <person name="Goodwin S."/>
            <person name="Spatafora J."/>
            <person name="Crous P."/>
            <person name="Grigoriev I."/>
        </authorList>
    </citation>
    <scope>NUCLEOTIDE SEQUENCE</scope>
    <source>
        <strain evidence="2">CBS 130266</strain>
    </source>
</reference>
<feature type="compositionally biased region" description="Acidic residues" evidence="1">
    <location>
        <begin position="144"/>
        <end position="153"/>
    </location>
</feature>
<keyword evidence="3" id="KW-1185">Reference proteome</keyword>
<feature type="compositionally biased region" description="Basic residues" evidence="1">
    <location>
        <begin position="98"/>
        <end position="107"/>
    </location>
</feature>
<evidence type="ECO:0000256" key="1">
    <source>
        <dbReference type="SAM" id="MobiDB-lite"/>
    </source>
</evidence>
<comment type="caution">
    <text evidence="2">The sequence shown here is derived from an EMBL/GenBank/DDBJ whole genome shotgun (WGS) entry which is preliminary data.</text>
</comment>
<sequence>MRQTLTAALDRKPPRNSVRLSKTVQSNQRSPDTRRRSTRVGTESHVTQLTQVEHFDEGDHSFESTSSKSGPTPKRARPRQVFKIPEIRQPQLGVTARKSAKIRNRRLPLRDVSSGRGNLSPLKPRRMSKGSPLKQDNWERNQTGEEDEADLEFGSEILFTSTPFPTNLPQIEDGLDGGESTTMDE</sequence>
<feature type="compositionally biased region" description="Polar residues" evidence="1">
    <location>
        <begin position="158"/>
        <end position="169"/>
    </location>
</feature>
<feature type="compositionally biased region" description="Polar residues" evidence="1">
    <location>
        <begin position="18"/>
        <end position="30"/>
    </location>
</feature>
<organism evidence="2 3">
    <name type="scientific">Tothia fuscella</name>
    <dbReference type="NCBI Taxonomy" id="1048955"/>
    <lineage>
        <taxon>Eukaryota</taxon>
        <taxon>Fungi</taxon>
        <taxon>Dikarya</taxon>
        <taxon>Ascomycota</taxon>
        <taxon>Pezizomycotina</taxon>
        <taxon>Dothideomycetes</taxon>
        <taxon>Pleosporomycetidae</taxon>
        <taxon>Venturiales</taxon>
        <taxon>Cylindrosympodiaceae</taxon>
        <taxon>Tothia</taxon>
    </lineage>
</organism>
<dbReference type="AlphaFoldDB" id="A0A9P4U3J5"/>
<proteinExistence type="predicted"/>
<feature type="compositionally biased region" description="Basic and acidic residues" evidence="1">
    <location>
        <begin position="53"/>
        <end position="62"/>
    </location>
</feature>
<dbReference type="Proteomes" id="UP000800235">
    <property type="component" value="Unassembled WGS sequence"/>
</dbReference>
<feature type="region of interest" description="Disordered" evidence="1">
    <location>
        <begin position="1"/>
        <end position="185"/>
    </location>
</feature>
<evidence type="ECO:0000313" key="2">
    <source>
        <dbReference type="EMBL" id="KAF2435681.1"/>
    </source>
</evidence>
<gene>
    <name evidence="2" type="ORF">EJ08DRAFT_285311</name>
</gene>
<dbReference type="OrthoDB" id="5332870at2759"/>
<protein>
    <submittedName>
        <fullName evidence="2">Uncharacterized protein</fullName>
    </submittedName>
</protein>
<feature type="compositionally biased region" description="Polar residues" evidence="1">
    <location>
        <begin position="39"/>
        <end position="51"/>
    </location>
</feature>
<name>A0A9P4U3J5_9PEZI</name>
<accession>A0A9P4U3J5</accession>
<dbReference type="EMBL" id="MU007012">
    <property type="protein sequence ID" value="KAF2435681.1"/>
    <property type="molecule type" value="Genomic_DNA"/>
</dbReference>
<evidence type="ECO:0000313" key="3">
    <source>
        <dbReference type="Proteomes" id="UP000800235"/>
    </source>
</evidence>